<accession>A0ACC5WFY6</accession>
<evidence type="ECO:0000313" key="1">
    <source>
        <dbReference type="EMBL" id="MCI4377977.1"/>
    </source>
</evidence>
<evidence type="ECO:0000313" key="2">
    <source>
        <dbReference type="Proteomes" id="UP000829447"/>
    </source>
</evidence>
<sequence length="136" mass="14835">MQCALALFCLFKRIQVTLASLFSASAFSHPPQETGSLLGTVKEDLDIILRVFASYGTALALLGDFNLPTDKLQSSCPSLGLFDLTNKLRTNKEKWRKLLDLVVSGPPSALDLNSTFHMALLHKTPLTSPTEQSPDS</sequence>
<comment type="caution">
    <text evidence="1">The sequence shown here is derived from an EMBL/GenBank/DDBJ whole genome shotgun (WGS) entry which is preliminary data.</text>
</comment>
<name>A0ACC5WFY6_PANGG</name>
<proteinExistence type="predicted"/>
<protein>
    <submittedName>
        <fullName evidence="1">Uncharacterized protein</fullName>
    </submittedName>
</protein>
<dbReference type="Proteomes" id="UP000829447">
    <property type="component" value="Linkage Group LG5"/>
</dbReference>
<reference evidence="1 2" key="1">
    <citation type="journal article" date="2022" name="bioRxiv">
        <title>An ancient truncated duplication of the anti-Mullerian hormone receptor type 2 gene is a potential conserved master sex determinant in the Pangasiidae catfish family.</title>
        <authorList>
            <person name="Wen M."/>
            <person name="Pan Q."/>
            <person name="Jouanno E."/>
            <person name="Montfort J."/>
            <person name="Zahm M."/>
            <person name="Cabau C."/>
            <person name="Klopp C."/>
            <person name="Iampietro C."/>
            <person name="Roques C."/>
            <person name="Bouchez O."/>
            <person name="Castinel A."/>
            <person name="Donnadieu C."/>
            <person name="Parrinello H."/>
            <person name="Poncet C."/>
            <person name="Belmonte E."/>
            <person name="Gautier V."/>
            <person name="Avarre J.-C."/>
            <person name="Dugue R."/>
            <person name="Gustiano R."/>
            <person name="Ha T.T.T."/>
            <person name="Campet M."/>
            <person name="Sriphairoj K."/>
            <person name="Ribolli J."/>
            <person name="de Almeida F.L."/>
            <person name="Desvignes T."/>
            <person name="Postlethwait J.H."/>
            <person name="Bucao C.F."/>
            <person name="Robinson-Rechavi M."/>
            <person name="Bobe J."/>
            <person name="Herpin A."/>
            <person name="Guiguen Y."/>
        </authorList>
    </citation>
    <scope>NUCLEOTIDE SEQUENCE [LARGE SCALE GENOMIC DNA]</scope>
    <source>
        <strain evidence="1">YG-Dec2019</strain>
    </source>
</reference>
<organism evidence="1 2">
    <name type="scientific">Pangasianodon gigas</name>
    <name type="common">Mekong giant catfish</name>
    <name type="synonym">Pangasius gigas</name>
    <dbReference type="NCBI Taxonomy" id="30993"/>
    <lineage>
        <taxon>Eukaryota</taxon>
        <taxon>Metazoa</taxon>
        <taxon>Chordata</taxon>
        <taxon>Craniata</taxon>
        <taxon>Vertebrata</taxon>
        <taxon>Euteleostomi</taxon>
        <taxon>Actinopterygii</taxon>
        <taxon>Neopterygii</taxon>
        <taxon>Teleostei</taxon>
        <taxon>Ostariophysi</taxon>
        <taxon>Siluriformes</taxon>
        <taxon>Pangasiidae</taxon>
        <taxon>Pangasianodon</taxon>
    </lineage>
</organism>
<dbReference type="EMBL" id="CM040458">
    <property type="protein sequence ID" value="MCI4377977.1"/>
    <property type="molecule type" value="Genomic_DNA"/>
</dbReference>
<gene>
    <name evidence="1" type="ORF">PGIGA_G00209670</name>
</gene>
<keyword evidence="2" id="KW-1185">Reference proteome</keyword>